<evidence type="ECO:0000313" key="2">
    <source>
        <dbReference type="EMBL" id="TGO10682.1"/>
    </source>
</evidence>
<evidence type="ECO:0000313" key="3">
    <source>
        <dbReference type="Proteomes" id="UP000297777"/>
    </source>
</evidence>
<dbReference type="EMBL" id="PQXH01000128">
    <property type="protein sequence ID" value="TGO10682.1"/>
    <property type="molecule type" value="Genomic_DNA"/>
</dbReference>
<reference evidence="2 3" key="1">
    <citation type="submission" date="2017-12" db="EMBL/GenBank/DDBJ databases">
        <title>Comparative genomics of Botrytis spp.</title>
        <authorList>
            <person name="Valero-Jimenez C.A."/>
            <person name="Tapia P."/>
            <person name="Veloso J."/>
            <person name="Silva-Moreno E."/>
            <person name="Staats M."/>
            <person name="Valdes J.H."/>
            <person name="Van Kan J.A.L."/>
        </authorList>
    </citation>
    <scope>NUCLEOTIDE SEQUENCE [LARGE SCALE GENOMIC DNA]</scope>
    <source>
        <strain evidence="2 3">Bt9001</strain>
    </source>
</reference>
<sequence length="128" mass="14226">MEQIHKKPSHASLNPAYLQHPPKICKVPPKADPEVSHRMVQATKQVVNRSLKKETTIPTNGLGRVVDGSRPSERLYSGIEIKHHGAAAHQILDHAEVLTPASHDNLGTEYAYTPDKHTGSNLWVFEEL</sequence>
<gene>
    <name evidence="2" type="ORF">BTUL_0128g00260</name>
</gene>
<keyword evidence="3" id="KW-1185">Reference proteome</keyword>
<organism evidence="2 3">
    <name type="scientific">Botrytis tulipae</name>
    <dbReference type="NCBI Taxonomy" id="87230"/>
    <lineage>
        <taxon>Eukaryota</taxon>
        <taxon>Fungi</taxon>
        <taxon>Dikarya</taxon>
        <taxon>Ascomycota</taxon>
        <taxon>Pezizomycotina</taxon>
        <taxon>Leotiomycetes</taxon>
        <taxon>Helotiales</taxon>
        <taxon>Sclerotiniaceae</taxon>
        <taxon>Botrytis</taxon>
    </lineage>
</organism>
<proteinExistence type="predicted"/>
<dbReference type="AlphaFoldDB" id="A0A4Z1EIQ0"/>
<protein>
    <submittedName>
        <fullName evidence="2">Uncharacterized protein</fullName>
    </submittedName>
</protein>
<dbReference type="OrthoDB" id="10489881at2759"/>
<feature type="region of interest" description="Disordered" evidence="1">
    <location>
        <begin position="1"/>
        <end position="24"/>
    </location>
</feature>
<name>A0A4Z1EIQ0_9HELO</name>
<evidence type="ECO:0000256" key="1">
    <source>
        <dbReference type="SAM" id="MobiDB-lite"/>
    </source>
</evidence>
<comment type="caution">
    <text evidence="2">The sequence shown here is derived from an EMBL/GenBank/DDBJ whole genome shotgun (WGS) entry which is preliminary data.</text>
</comment>
<accession>A0A4Z1EIQ0</accession>
<dbReference type="Proteomes" id="UP000297777">
    <property type="component" value="Unassembled WGS sequence"/>
</dbReference>